<protein>
    <recommendedName>
        <fullName evidence="3">Integrase catalytic domain-containing protein</fullName>
    </recommendedName>
</protein>
<proteinExistence type="predicted"/>
<keyword evidence="5" id="KW-1185">Reference proteome</keyword>
<keyword evidence="2" id="KW-0812">Transmembrane</keyword>
<dbReference type="Pfam" id="PF17921">
    <property type="entry name" value="Integrase_H2C2"/>
    <property type="match status" value="1"/>
</dbReference>
<dbReference type="PROSITE" id="PS50994">
    <property type="entry name" value="INTEGRASE"/>
    <property type="match status" value="1"/>
</dbReference>
<dbReference type="InterPro" id="IPR050951">
    <property type="entry name" value="Retrovirus_Pol_polyprotein"/>
</dbReference>
<dbReference type="InterPro" id="IPR012337">
    <property type="entry name" value="RNaseH-like_sf"/>
</dbReference>
<evidence type="ECO:0000313" key="4">
    <source>
        <dbReference type="EMBL" id="CAC5411482.1"/>
    </source>
</evidence>
<keyword evidence="2" id="KW-1133">Transmembrane helix</keyword>
<dbReference type="FunFam" id="3.30.420.10:FF:000032">
    <property type="entry name" value="Retrovirus-related Pol polyprotein from transposon 297-like Protein"/>
    <property type="match status" value="1"/>
</dbReference>
<dbReference type="Proteomes" id="UP000507470">
    <property type="component" value="Unassembled WGS sequence"/>
</dbReference>
<name>A0A6J8DUU0_MYTCO</name>
<dbReference type="GO" id="GO:0003676">
    <property type="term" value="F:nucleic acid binding"/>
    <property type="evidence" value="ECO:0007669"/>
    <property type="project" value="InterPro"/>
</dbReference>
<reference evidence="4 5" key="1">
    <citation type="submission" date="2020-06" db="EMBL/GenBank/DDBJ databases">
        <authorList>
            <person name="Li R."/>
            <person name="Bekaert M."/>
        </authorList>
    </citation>
    <scope>NUCLEOTIDE SEQUENCE [LARGE SCALE GENOMIC DNA]</scope>
    <source>
        <strain evidence="5">wild</strain>
    </source>
</reference>
<dbReference type="InterPro" id="IPR043502">
    <property type="entry name" value="DNA/RNA_pol_sf"/>
</dbReference>
<dbReference type="Gene3D" id="3.30.70.270">
    <property type="match status" value="1"/>
</dbReference>
<feature type="region of interest" description="Disordered" evidence="1">
    <location>
        <begin position="449"/>
        <end position="539"/>
    </location>
</feature>
<accession>A0A6J8DUU0</accession>
<sequence>METPRIIRRSSTRAPRSVEVRQDNCRSRLFSPADSGVEVSPFPMTPLDAHSGRKVGDPSFRKFMHSSPRSYQSTEVVGAVNGLETKCSWGWFWSVWICLLVVCSGCVIFVWVYFPENKVVRRSQEYVMTGFFMIIGLLVSTVGIKIVWRSSKNGERHMSDLMYAEDGIFPDINGDQCVSENRDQPCDREDCTIGASIPLFRQSKPSQCADGAEMVVNANDVAERERCVPSLVSHRDALAPSYMAASIPRSGSSHQPEYPVRRTFSGVNEDVWNEFLQYFENIAELNSWDPEKSRRVLLSTLRGQAETFAYGLPLVFQRDYTKLRQKMEERFGHTAMKEKYIAEAKMRRRRDKESLRDFGQALEDLCRRAYPGNPDIVEENAVKAFLDKCGQSEDFRLAVKRTRPKNLQEAVINAMQEECLRVGEKDLVKDKPVNRPIYEVRHRDNMMIDASEPPRAGSTEQTNDYEYNRGVSRGRYNWNNTGRGSRGRPFNRGFMRGRGGAPQFGRSQTDHGGGQQEPAPLSVGAEPSPRPNKEVDVRVKRRWRKRRKVKFKEDSEVIVKETSSSDGHAVETSRETGTPIDSPSPKVKVKGIANMVVKGQIEGMTVEWKIDTGAMSTFITNETFDLILDKPMLSPVDSHFVAANGQPLRCLGKAEMMITFRENVFEHEVIVGGVRNNLIGEDFISTHRCTWDHDESSFVIKGKRIPLEGSKETKSRRVIALETVMVPPRHEAVIKSGLTNKAKYRSASSSLGILTPERPLLERLGLALAKTLVDSADGVVYTRVYNPGSSDVIVYRHTHLALFTPVCRVGPVIDMNEMSNICEVEVDASRSTGNLPEHLRLMFEIGCRNLDEKQVELFKNFLGANQECFAQPGEVGRTNMGTHKIKLRDDKPIREPPRRIPMYKRQALEDEVKKLEQKGLIEKSESPWSSQVVMVQKKDGWVKTDPAKVVAVKNMKRPETVTQVRSFLGLASYYRKYVKDFSKIAKPLFDLTKKNQKFAWNKDAEAAFLGLKSRKILNFKLDKIEKPAWEEICGYGLNLKFWLAKWELLEIRNNVLCLKWVERAQQARWKICVPESLVDPILWYLHDARTGAHLGIKKTYEKAKLSPFYWRDMQGSIKLYIQQCEICGERKSPMAKKRHQMKSYVVGAPFERIASDIAGPFPTSINKNKYILVIGDYFSKLTEIYAMPDMRAETVADILFRAWVKRYGCPVEIHSDQGRQYESAVFRELCQLLEINKTRTTPLHPRSDGMIERMNRTVNDILSKYIKKHQKDWDEHLDYIVMAYNATPHESTGITPHRMIYGREMSFPLNLMTETVSDDNEEENFISEYVNKLEHKLREAHELARNNLKSAAERQKNIFDAKVRPVVYNVGDYVGETKRKMFQELSSKLLVIGLDLG</sequence>
<evidence type="ECO:0000256" key="2">
    <source>
        <dbReference type="SAM" id="Phobius"/>
    </source>
</evidence>
<dbReference type="InterPro" id="IPR043128">
    <property type="entry name" value="Rev_trsase/Diguanyl_cyclase"/>
</dbReference>
<dbReference type="Gene3D" id="2.40.70.10">
    <property type="entry name" value="Acid Proteases"/>
    <property type="match status" value="1"/>
</dbReference>
<dbReference type="Pfam" id="PF00665">
    <property type="entry name" value="rve"/>
    <property type="match status" value="1"/>
</dbReference>
<dbReference type="PANTHER" id="PTHR37984:SF15">
    <property type="entry name" value="INTEGRASE CATALYTIC DOMAIN-CONTAINING PROTEIN"/>
    <property type="match status" value="1"/>
</dbReference>
<dbReference type="Gene3D" id="3.10.10.10">
    <property type="entry name" value="HIV Type 1 Reverse Transcriptase, subunit A, domain 1"/>
    <property type="match status" value="1"/>
</dbReference>
<dbReference type="GO" id="GO:0015074">
    <property type="term" value="P:DNA integration"/>
    <property type="evidence" value="ECO:0007669"/>
    <property type="project" value="InterPro"/>
</dbReference>
<dbReference type="Gene3D" id="1.10.340.70">
    <property type="match status" value="1"/>
</dbReference>
<dbReference type="InterPro" id="IPR041588">
    <property type="entry name" value="Integrase_H2C2"/>
</dbReference>
<dbReference type="InterPro" id="IPR021109">
    <property type="entry name" value="Peptidase_aspartic_dom_sf"/>
</dbReference>
<feature type="domain" description="Integrase catalytic" evidence="3">
    <location>
        <begin position="1145"/>
        <end position="1304"/>
    </location>
</feature>
<dbReference type="EMBL" id="CACVKT020007864">
    <property type="protein sequence ID" value="CAC5411482.1"/>
    <property type="molecule type" value="Genomic_DNA"/>
</dbReference>
<dbReference type="SUPFAM" id="SSF50630">
    <property type="entry name" value="Acid proteases"/>
    <property type="match status" value="1"/>
</dbReference>
<dbReference type="SUPFAM" id="SSF56672">
    <property type="entry name" value="DNA/RNA polymerases"/>
    <property type="match status" value="1"/>
</dbReference>
<feature type="transmembrane region" description="Helical" evidence="2">
    <location>
        <begin position="126"/>
        <end position="148"/>
    </location>
</feature>
<dbReference type="OrthoDB" id="6176189at2759"/>
<dbReference type="PANTHER" id="PTHR37984">
    <property type="entry name" value="PROTEIN CBG26694"/>
    <property type="match status" value="1"/>
</dbReference>
<evidence type="ECO:0000256" key="1">
    <source>
        <dbReference type="SAM" id="MobiDB-lite"/>
    </source>
</evidence>
<dbReference type="Gene3D" id="3.30.420.10">
    <property type="entry name" value="Ribonuclease H-like superfamily/Ribonuclease H"/>
    <property type="match status" value="1"/>
</dbReference>
<keyword evidence="2" id="KW-0472">Membrane</keyword>
<gene>
    <name evidence="4" type="ORF">MCOR_44569</name>
</gene>
<evidence type="ECO:0000313" key="5">
    <source>
        <dbReference type="Proteomes" id="UP000507470"/>
    </source>
</evidence>
<organism evidence="4 5">
    <name type="scientific">Mytilus coruscus</name>
    <name type="common">Sea mussel</name>
    <dbReference type="NCBI Taxonomy" id="42192"/>
    <lineage>
        <taxon>Eukaryota</taxon>
        <taxon>Metazoa</taxon>
        <taxon>Spiralia</taxon>
        <taxon>Lophotrochozoa</taxon>
        <taxon>Mollusca</taxon>
        <taxon>Bivalvia</taxon>
        <taxon>Autobranchia</taxon>
        <taxon>Pteriomorphia</taxon>
        <taxon>Mytilida</taxon>
        <taxon>Mytiloidea</taxon>
        <taxon>Mytilidae</taxon>
        <taxon>Mytilinae</taxon>
        <taxon>Mytilus</taxon>
    </lineage>
</organism>
<feature type="region of interest" description="Disordered" evidence="1">
    <location>
        <begin position="560"/>
        <end position="586"/>
    </location>
</feature>
<feature type="transmembrane region" description="Helical" evidence="2">
    <location>
        <begin position="91"/>
        <end position="114"/>
    </location>
</feature>
<dbReference type="FunFam" id="1.10.340.70:FF:000001">
    <property type="entry name" value="Retrovirus-related Pol polyprotein from transposon gypsy-like Protein"/>
    <property type="match status" value="1"/>
</dbReference>
<dbReference type="FunFam" id="3.30.70.270:FF:000020">
    <property type="entry name" value="Transposon Tf2-6 polyprotein-like Protein"/>
    <property type="match status" value="1"/>
</dbReference>
<dbReference type="InterPro" id="IPR036397">
    <property type="entry name" value="RNaseH_sf"/>
</dbReference>
<evidence type="ECO:0000259" key="3">
    <source>
        <dbReference type="PROSITE" id="PS50994"/>
    </source>
</evidence>
<dbReference type="SUPFAM" id="SSF53098">
    <property type="entry name" value="Ribonuclease H-like"/>
    <property type="match status" value="1"/>
</dbReference>
<dbReference type="InterPro" id="IPR001584">
    <property type="entry name" value="Integrase_cat-core"/>
</dbReference>